<protein>
    <submittedName>
        <fullName evidence="1">Protein of uncharacterized function (DUF1561)</fullName>
    </submittedName>
</protein>
<proteinExistence type="predicted"/>
<dbReference type="AlphaFoldDB" id="A0A2X3AZN4"/>
<sequence>MPKDSPIAVHIGGNKKVCYIPQFSVGTPYGSYIGLLNCSLSEAKSARYDILNRLAYYINNMWVCITAPNSIAIYKGDKDYVYLSPCVINDAKQQWKIRDGVFYSLDESYSLKDDGNYVYVLKQGNRTSKK</sequence>
<gene>
    <name evidence="1" type="ORF">NCTC13102_00845</name>
</gene>
<evidence type="ECO:0000313" key="1">
    <source>
        <dbReference type="EMBL" id="SQB98388.1"/>
    </source>
</evidence>
<reference evidence="1 2" key="1">
    <citation type="submission" date="2018-06" db="EMBL/GenBank/DDBJ databases">
        <authorList>
            <consortium name="Pathogen Informatics"/>
            <person name="Doyle S."/>
        </authorList>
    </citation>
    <scope>NUCLEOTIDE SEQUENCE [LARGE SCALE GENOMIC DNA]</scope>
    <source>
        <strain evidence="1 2">NCTC13102</strain>
    </source>
</reference>
<dbReference type="InterPro" id="IPR011455">
    <property type="entry name" value="DUF1561"/>
</dbReference>
<evidence type="ECO:0000313" key="2">
    <source>
        <dbReference type="Proteomes" id="UP000250166"/>
    </source>
</evidence>
<dbReference type="Pfam" id="PF07598">
    <property type="entry name" value="DUF1561"/>
    <property type="match status" value="1"/>
</dbReference>
<organism evidence="1 2">
    <name type="scientific">Helicobacter fennelliae</name>
    <dbReference type="NCBI Taxonomy" id="215"/>
    <lineage>
        <taxon>Bacteria</taxon>
        <taxon>Pseudomonadati</taxon>
        <taxon>Campylobacterota</taxon>
        <taxon>Epsilonproteobacteria</taxon>
        <taxon>Campylobacterales</taxon>
        <taxon>Helicobacteraceae</taxon>
        <taxon>Helicobacter</taxon>
    </lineage>
</organism>
<name>A0A2X3AZN4_9HELI</name>
<dbReference type="EMBL" id="UAWL01000006">
    <property type="protein sequence ID" value="SQB98388.1"/>
    <property type="molecule type" value="Genomic_DNA"/>
</dbReference>
<dbReference type="Proteomes" id="UP000250166">
    <property type="component" value="Unassembled WGS sequence"/>
</dbReference>
<accession>A0A2X3AZN4</accession>